<dbReference type="InterPro" id="IPR036273">
    <property type="entry name" value="CRAL/TRIO_N_dom_sf"/>
</dbReference>
<reference evidence="7" key="1">
    <citation type="submission" date="2013-05" db="EMBL/GenBank/DDBJ databases">
        <title>The Genome sequence of Mucor circinelloides f. circinelloides 1006PhL.</title>
        <authorList>
            <consortium name="The Broad Institute Genomics Platform"/>
            <person name="Cuomo C."/>
            <person name="Earl A."/>
            <person name="Findley K."/>
            <person name="Lee S.C."/>
            <person name="Walker B."/>
            <person name="Young S."/>
            <person name="Zeng Q."/>
            <person name="Gargeya S."/>
            <person name="Fitzgerald M."/>
            <person name="Haas B."/>
            <person name="Abouelleil A."/>
            <person name="Allen A.W."/>
            <person name="Alvarado L."/>
            <person name="Arachchi H.M."/>
            <person name="Berlin A.M."/>
            <person name="Chapman S.B."/>
            <person name="Gainer-Dewar J."/>
            <person name="Goldberg J."/>
            <person name="Griggs A."/>
            <person name="Gujja S."/>
            <person name="Hansen M."/>
            <person name="Howarth C."/>
            <person name="Imamovic A."/>
            <person name="Ireland A."/>
            <person name="Larimer J."/>
            <person name="McCowan C."/>
            <person name="Murphy C."/>
            <person name="Pearson M."/>
            <person name="Poon T.W."/>
            <person name="Priest M."/>
            <person name="Roberts A."/>
            <person name="Saif S."/>
            <person name="Shea T."/>
            <person name="Sisk P."/>
            <person name="Sykes S."/>
            <person name="Wortman J."/>
            <person name="Nusbaum C."/>
            <person name="Birren B."/>
        </authorList>
    </citation>
    <scope>NUCLEOTIDE SEQUENCE [LARGE SCALE GENOMIC DNA]</scope>
    <source>
        <strain evidence="7">1006PhL</strain>
    </source>
</reference>
<gene>
    <name evidence="6" type="ORF">HMPREF1544_10539</name>
</gene>
<dbReference type="Proteomes" id="UP000014254">
    <property type="component" value="Unassembled WGS sequence"/>
</dbReference>
<name>S2JJI7_MUCC1</name>
<dbReference type="EMBL" id="KE124102">
    <property type="protein sequence ID" value="EPB82693.1"/>
    <property type="molecule type" value="Genomic_DNA"/>
</dbReference>
<dbReference type="InterPro" id="IPR036865">
    <property type="entry name" value="CRAL-TRIO_dom_sf"/>
</dbReference>
<dbReference type="SMART" id="SM00516">
    <property type="entry name" value="SEC14"/>
    <property type="match status" value="1"/>
</dbReference>
<proteinExistence type="predicted"/>
<evidence type="ECO:0000256" key="4">
    <source>
        <dbReference type="SAM" id="MobiDB-lite"/>
    </source>
</evidence>
<feature type="region of interest" description="Disordered" evidence="4">
    <location>
        <begin position="253"/>
        <end position="347"/>
    </location>
</feature>
<dbReference type="CDD" id="cd00170">
    <property type="entry name" value="SEC14"/>
    <property type="match status" value="1"/>
</dbReference>
<dbReference type="SUPFAM" id="SSF46938">
    <property type="entry name" value="CRAL/TRIO N-terminal domain"/>
    <property type="match status" value="1"/>
</dbReference>
<evidence type="ECO:0000256" key="3">
    <source>
        <dbReference type="ARBA" id="ARBA00023136"/>
    </source>
</evidence>
<dbReference type="eggNOG" id="KOG1471">
    <property type="taxonomic scope" value="Eukaryota"/>
</dbReference>
<evidence type="ECO:0000313" key="6">
    <source>
        <dbReference type="EMBL" id="EPB82693.1"/>
    </source>
</evidence>
<comment type="subcellular location">
    <subcellularLocation>
        <location evidence="1">Membrane</location>
    </subcellularLocation>
</comment>
<protein>
    <recommendedName>
        <fullName evidence="5">CRAL-TRIO domain-containing protein</fullName>
    </recommendedName>
</protein>
<evidence type="ECO:0000256" key="1">
    <source>
        <dbReference type="ARBA" id="ARBA00004370"/>
    </source>
</evidence>
<dbReference type="InParanoid" id="S2JJI7"/>
<dbReference type="AlphaFoldDB" id="S2JJI7"/>
<evidence type="ECO:0000256" key="2">
    <source>
        <dbReference type="ARBA" id="ARBA00022448"/>
    </source>
</evidence>
<organism evidence="6 7">
    <name type="scientific">Mucor circinelloides f. circinelloides (strain 1006PhL)</name>
    <name type="common">Mucormycosis agent</name>
    <name type="synonym">Calyptromyces circinelloides</name>
    <dbReference type="NCBI Taxonomy" id="1220926"/>
    <lineage>
        <taxon>Eukaryota</taxon>
        <taxon>Fungi</taxon>
        <taxon>Fungi incertae sedis</taxon>
        <taxon>Mucoromycota</taxon>
        <taxon>Mucoromycotina</taxon>
        <taxon>Mucoromycetes</taxon>
        <taxon>Mucorales</taxon>
        <taxon>Mucorineae</taxon>
        <taxon>Mucoraceae</taxon>
        <taxon>Mucor</taxon>
    </lineage>
</organism>
<dbReference type="Gene3D" id="3.40.525.10">
    <property type="entry name" value="CRAL-TRIO lipid binding domain"/>
    <property type="match status" value="1"/>
</dbReference>
<dbReference type="InterPro" id="IPR011074">
    <property type="entry name" value="CRAL/TRIO_N_dom"/>
</dbReference>
<sequence length="347" mass="38326">MAIQPITAAEKESVAKLKAKLNDIKQAAQVSEGYKLWDIALDQDSTDPRLDVLLVKFIRARESDLAKATQMLTDTLIWRKDFGADNLLDEAIDDSVLGSVSYIYKTDKEGRPVCYNFYGDIDQEKVFGDKDKFIRWRVQVMERGVQLIDFVNTDSMVVIHDYKNASLFGRSSNAKAATKEIIKIMQDNYPEFLATKLFVNVPYWGAMIFKLVRPLLSEATTKKFVVCSNDELYQSLTNIIAEANLPKVYQKTNGTKEKGIPTASKQEQEKIENAPSADITTSEAAAAAAATTPVTDVPVDSEPKATEEPIIKVEETTTAADVTKENEATNATGPDATNTTATTTTTV</sequence>
<dbReference type="Pfam" id="PF03765">
    <property type="entry name" value="CRAL_TRIO_N"/>
    <property type="match status" value="1"/>
</dbReference>
<evidence type="ECO:0000313" key="7">
    <source>
        <dbReference type="Proteomes" id="UP000014254"/>
    </source>
</evidence>
<dbReference type="VEuPathDB" id="FungiDB:HMPREF1544_10539"/>
<dbReference type="PANTHER" id="PTHR45932:SF17">
    <property type="entry name" value="CELLULAR RETINALDEHYDE-BINDING_TRIPLE FUNCTION DOMAIN-CONTAINING PROTEIN"/>
    <property type="match status" value="1"/>
</dbReference>
<dbReference type="GO" id="GO:0016020">
    <property type="term" value="C:membrane"/>
    <property type="evidence" value="ECO:0007669"/>
    <property type="project" value="UniProtKB-SubCell"/>
</dbReference>
<keyword evidence="2" id="KW-0813">Transport</keyword>
<keyword evidence="3" id="KW-0472">Membrane</keyword>
<dbReference type="PANTHER" id="PTHR45932">
    <property type="entry name" value="PATELLIN-1"/>
    <property type="match status" value="1"/>
</dbReference>
<dbReference type="STRING" id="1220926.S2JJI7"/>
<feature type="compositionally biased region" description="Low complexity" evidence="4">
    <location>
        <begin position="276"/>
        <end position="300"/>
    </location>
</feature>
<dbReference type="Pfam" id="PF00650">
    <property type="entry name" value="CRAL_TRIO"/>
    <property type="match status" value="1"/>
</dbReference>
<dbReference type="OrthoDB" id="75724at2759"/>
<dbReference type="OMA" id="KFIRARE"/>
<feature type="compositionally biased region" description="Basic and acidic residues" evidence="4">
    <location>
        <begin position="301"/>
        <end position="315"/>
    </location>
</feature>
<dbReference type="InterPro" id="IPR044834">
    <property type="entry name" value="PATL"/>
</dbReference>
<dbReference type="GO" id="GO:0008289">
    <property type="term" value="F:lipid binding"/>
    <property type="evidence" value="ECO:0007669"/>
    <property type="project" value="InterPro"/>
</dbReference>
<feature type="compositionally biased region" description="Low complexity" evidence="4">
    <location>
        <begin position="328"/>
        <end position="347"/>
    </location>
</feature>
<dbReference type="SUPFAM" id="SSF52087">
    <property type="entry name" value="CRAL/TRIO domain"/>
    <property type="match status" value="1"/>
</dbReference>
<evidence type="ECO:0000259" key="5">
    <source>
        <dbReference type="PROSITE" id="PS50191"/>
    </source>
</evidence>
<accession>S2JJI7</accession>
<keyword evidence="7" id="KW-1185">Reference proteome</keyword>
<dbReference type="PROSITE" id="PS50191">
    <property type="entry name" value="CRAL_TRIO"/>
    <property type="match status" value="1"/>
</dbReference>
<dbReference type="InterPro" id="IPR001251">
    <property type="entry name" value="CRAL-TRIO_dom"/>
</dbReference>
<feature type="domain" description="CRAL-TRIO" evidence="5">
    <location>
        <begin position="88"/>
        <end position="257"/>
    </location>
</feature>